<name>A0A2S6GBU2_9PSEU</name>
<proteinExistence type="predicted"/>
<keyword evidence="3" id="KW-1185">Reference proteome</keyword>
<evidence type="ECO:0008006" key="4">
    <source>
        <dbReference type="Google" id="ProtNLM"/>
    </source>
</evidence>
<dbReference type="OrthoDB" id="3540634at2"/>
<feature type="transmembrane region" description="Helical" evidence="1">
    <location>
        <begin position="12"/>
        <end position="33"/>
    </location>
</feature>
<reference evidence="2 3" key="1">
    <citation type="submission" date="2018-02" db="EMBL/GenBank/DDBJ databases">
        <title>Genomic Encyclopedia of Archaeal and Bacterial Type Strains, Phase II (KMG-II): from individual species to whole genera.</title>
        <authorList>
            <person name="Goeker M."/>
        </authorList>
    </citation>
    <scope>NUCLEOTIDE SEQUENCE [LARGE SCALE GENOMIC DNA]</scope>
    <source>
        <strain evidence="2 3">YU 961-1</strain>
    </source>
</reference>
<feature type="transmembrane region" description="Helical" evidence="1">
    <location>
        <begin position="79"/>
        <end position="100"/>
    </location>
</feature>
<feature type="transmembrane region" description="Helical" evidence="1">
    <location>
        <begin position="112"/>
        <end position="136"/>
    </location>
</feature>
<protein>
    <recommendedName>
        <fullName evidence="4">Integral membrane protein</fullName>
    </recommendedName>
</protein>
<dbReference type="Proteomes" id="UP000239203">
    <property type="component" value="Unassembled WGS sequence"/>
</dbReference>
<organism evidence="2 3">
    <name type="scientific">Actinokineospora auranticolor</name>
    <dbReference type="NCBI Taxonomy" id="155976"/>
    <lineage>
        <taxon>Bacteria</taxon>
        <taxon>Bacillati</taxon>
        <taxon>Actinomycetota</taxon>
        <taxon>Actinomycetes</taxon>
        <taxon>Pseudonocardiales</taxon>
        <taxon>Pseudonocardiaceae</taxon>
        <taxon>Actinokineospora</taxon>
    </lineage>
</organism>
<dbReference type="RefSeq" id="WP_104483408.1">
    <property type="nucleotide sequence ID" value="NZ_CP154825.1"/>
</dbReference>
<dbReference type="EMBL" id="PTIX01000039">
    <property type="protein sequence ID" value="PPK61741.1"/>
    <property type="molecule type" value="Genomic_DNA"/>
</dbReference>
<feature type="transmembrane region" description="Helical" evidence="1">
    <location>
        <begin position="54"/>
        <end position="73"/>
    </location>
</feature>
<keyword evidence="1" id="KW-1133">Transmembrane helix</keyword>
<keyword evidence="1" id="KW-0472">Membrane</keyword>
<sequence>MITLTDPSRYLAGAVLLTIVGIEFGGWFLMRVARGQQKLTPFQQKFARAGHAHAGVLVTLGLVCLLLADAAGLDGAIGWAARLGVPVAAALISAGFFFSSMGRGEVTRPNRLIALIWLGAVSLAVGVVSIGVGLLAGGH</sequence>
<evidence type="ECO:0000313" key="2">
    <source>
        <dbReference type="EMBL" id="PPK61741.1"/>
    </source>
</evidence>
<evidence type="ECO:0000256" key="1">
    <source>
        <dbReference type="SAM" id="Phobius"/>
    </source>
</evidence>
<evidence type="ECO:0000313" key="3">
    <source>
        <dbReference type="Proteomes" id="UP000239203"/>
    </source>
</evidence>
<accession>A0A2S6GBU2</accession>
<comment type="caution">
    <text evidence="2">The sequence shown here is derived from an EMBL/GenBank/DDBJ whole genome shotgun (WGS) entry which is preliminary data.</text>
</comment>
<gene>
    <name evidence="2" type="ORF">CLV40_13938</name>
</gene>
<dbReference type="AlphaFoldDB" id="A0A2S6GBU2"/>
<keyword evidence="1" id="KW-0812">Transmembrane</keyword>